<protein>
    <submittedName>
        <fullName evidence="1">Aldose 1-epimerase family protein</fullName>
    </submittedName>
</protein>
<proteinExistence type="predicted"/>
<dbReference type="Gene3D" id="2.70.98.10">
    <property type="match status" value="1"/>
</dbReference>
<dbReference type="Pfam" id="PF14486">
    <property type="entry name" value="DUF4432"/>
    <property type="match status" value="1"/>
</dbReference>
<accession>A0AA96LA88</accession>
<dbReference type="InterPro" id="IPR014718">
    <property type="entry name" value="GH-type_carb-bd"/>
</dbReference>
<dbReference type="KEGG" id="paun:MJA45_18130"/>
<dbReference type="AlphaFoldDB" id="A0AA96LA88"/>
<gene>
    <name evidence="1" type="ORF">MJA45_18130</name>
</gene>
<sequence>MKLFGRSWTRDELEARVGRIEQLGGIRRVRLEEGVETGTEQIWVRTGAGLAYAVTPSKGMDISLAAFGDVPISWQSPNGDAHPAYYDSREAEWVRTASGGLLMTCGLTQVGSPGADKEGSYGQHGRAHHIPARQVSAVSDWVQDEYRMEVRGVVEETSIFGDCLRLKRVIRSRLGDNRIQITDEVENMGFREAPFMLLYHFNFGFPLLDEGTRIVFPEGPVRPREPGTPIDGMDTWQQPDPLFQERVYYRRPEPDGQGWARVRIEQPAFPQAGGGTFPLTVELGWHTGTLPNLIQWKMAGAGEHVLGIEPSNCFVKGRAAEREKGSLVRLAPREKVQTELYVEIRR</sequence>
<dbReference type="EMBL" id="CP130318">
    <property type="protein sequence ID" value="WNQ09543.1"/>
    <property type="molecule type" value="Genomic_DNA"/>
</dbReference>
<name>A0AA96LA88_9BACL</name>
<dbReference type="Proteomes" id="UP001305702">
    <property type="component" value="Chromosome"/>
</dbReference>
<dbReference type="CDD" id="cd09023">
    <property type="entry name" value="Aldose_epim_Ec_c4013"/>
    <property type="match status" value="1"/>
</dbReference>
<keyword evidence="2" id="KW-1185">Reference proteome</keyword>
<dbReference type="InterPro" id="IPR027839">
    <property type="entry name" value="DUF4432"/>
</dbReference>
<evidence type="ECO:0000313" key="2">
    <source>
        <dbReference type="Proteomes" id="UP001305702"/>
    </source>
</evidence>
<evidence type="ECO:0000313" key="1">
    <source>
        <dbReference type="EMBL" id="WNQ09543.1"/>
    </source>
</evidence>
<dbReference type="GO" id="GO:0030246">
    <property type="term" value="F:carbohydrate binding"/>
    <property type="evidence" value="ECO:0007669"/>
    <property type="project" value="InterPro"/>
</dbReference>
<organism evidence="1 2">
    <name type="scientific">Paenibacillus aurantius</name>
    <dbReference type="NCBI Taxonomy" id="2918900"/>
    <lineage>
        <taxon>Bacteria</taxon>
        <taxon>Bacillati</taxon>
        <taxon>Bacillota</taxon>
        <taxon>Bacilli</taxon>
        <taxon>Bacillales</taxon>
        <taxon>Paenibacillaceae</taxon>
        <taxon>Paenibacillus</taxon>
    </lineage>
</organism>
<dbReference type="RefSeq" id="WP_315603315.1">
    <property type="nucleotide sequence ID" value="NZ_CP130318.1"/>
</dbReference>
<reference evidence="1 2" key="1">
    <citation type="submission" date="2022-02" db="EMBL/GenBank/DDBJ databases">
        <title>Paenibacillus sp. MBLB1776 Whole Genome Shotgun Sequencing.</title>
        <authorList>
            <person name="Hwang C.Y."/>
            <person name="Cho E.-S."/>
            <person name="Seo M.-J."/>
        </authorList>
    </citation>
    <scope>NUCLEOTIDE SEQUENCE [LARGE SCALE GENOMIC DNA]</scope>
    <source>
        <strain evidence="1 2">MBLB1776</strain>
    </source>
</reference>